<accession>A0ACB9MHS0</accession>
<evidence type="ECO:0000313" key="2">
    <source>
        <dbReference type="Proteomes" id="UP000828941"/>
    </source>
</evidence>
<evidence type="ECO:0000313" key="1">
    <source>
        <dbReference type="EMBL" id="KAI4323223.1"/>
    </source>
</evidence>
<dbReference type="EMBL" id="CM039434">
    <property type="protein sequence ID" value="KAI4323223.1"/>
    <property type="molecule type" value="Genomic_DNA"/>
</dbReference>
<reference evidence="1 2" key="1">
    <citation type="journal article" date="2022" name="DNA Res.">
        <title>Chromosomal-level genome assembly of the orchid tree Bauhinia variegata (Leguminosae; Cercidoideae) supports the allotetraploid origin hypothesis of Bauhinia.</title>
        <authorList>
            <person name="Zhong Y."/>
            <person name="Chen Y."/>
            <person name="Zheng D."/>
            <person name="Pang J."/>
            <person name="Liu Y."/>
            <person name="Luo S."/>
            <person name="Meng S."/>
            <person name="Qian L."/>
            <person name="Wei D."/>
            <person name="Dai S."/>
            <person name="Zhou R."/>
        </authorList>
    </citation>
    <scope>NUCLEOTIDE SEQUENCE [LARGE SCALE GENOMIC DNA]</scope>
    <source>
        <strain evidence="1">BV-YZ2020</strain>
    </source>
</reference>
<gene>
    <name evidence="1" type="ORF">L6164_022846</name>
</gene>
<name>A0ACB9MHS0_BAUVA</name>
<sequence>MVNNQLLIFFLAFSFLWLWPNGNTLGGNLKPGDLLNQTDVLCSASGNYCMTFAEFSGSGFTYLVIIAQTGDRAVWIANRNEPAVNFSVALTLNYSATLKITRQDEEPIILYSSTEAANITCIASLFDTGNFVLQQLYLNGSVKSILWQSFDNPSLGLVQGMKLGVNHKTGQSWLLQSCISKNSPASGAFTLEWEPTSGQLIIRRREQIYWGSGKLINNKFEYISGQVQDMYNYTIVSNENEDSFSYTTKNNEYYWQLSDSGELFDSEGNSIASADQCYGYKSDGGCQTWNIPNCRHDGQFFYAFIGYLEGKYNESYDRNTSSTMSDCKAACWSNCDCLGFSSYFDNYTGCIFYNGDSWDVKNHDDGNSFLMIKTKSSEHKGVNRWIWVGSVITSLAVILCVGILCIVIQRRRKEKKKTMDTDTGRNLRLFSYASITEATNDFSSENKLGEGGFGPVYKGKLQMKTEVAIKRLSRSSRQGMIEFKNELRLISELQHTNLVQLLGYCIHGKENILIYEYMPNKSLDFFLFDSFQSRLLDWEKRFNIIEGVAQGLLYLHRYSRLKIIHRDLKASNILLDENMNPKISDFGLARIFTQELEENSTSIAGTLGYISPECIMQQVYSVKSDVYSFGVLILEIVSSRRNNCFGALVRHAWELWRDGEGLKLLDPAINDSSVHDQILKCINVALLCLEELAVNRPTMSEILSMLTNEFAPLPLPQMPAFDFGRRNYIEENETHAEHYIDTRNGLTISSMSAR</sequence>
<proteinExistence type="predicted"/>
<organism evidence="1 2">
    <name type="scientific">Bauhinia variegata</name>
    <name type="common">Purple orchid tree</name>
    <name type="synonym">Phanera variegata</name>
    <dbReference type="NCBI Taxonomy" id="167791"/>
    <lineage>
        <taxon>Eukaryota</taxon>
        <taxon>Viridiplantae</taxon>
        <taxon>Streptophyta</taxon>
        <taxon>Embryophyta</taxon>
        <taxon>Tracheophyta</taxon>
        <taxon>Spermatophyta</taxon>
        <taxon>Magnoliopsida</taxon>
        <taxon>eudicotyledons</taxon>
        <taxon>Gunneridae</taxon>
        <taxon>Pentapetalae</taxon>
        <taxon>rosids</taxon>
        <taxon>fabids</taxon>
        <taxon>Fabales</taxon>
        <taxon>Fabaceae</taxon>
        <taxon>Cercidoideae</taxon>
        <taxon>Cercideae</taxon>
        <taxon>Bauhiniinae</taxon>
        <taxon>Bauhinia</taxon>
    </lineage>
</organism>
<dbReference type="Proteomes" id="UP000828941">
    <property type="component" value="Chromosome 9"/>
</dbReference>
<protein>
    <submittedName>
        <fullName evidence="1">Uncharacterized protein</fullName>
    </submittedName>
</protein>
<comment type="caution">
    <text evidence="1">The sequence shown here is derived from an EMBL/GenBank/DDBJ whole genome shotgun (WGS) entry which is preliminary data.</text>
</comment>
<keyword evidence="2" id="KW-1185">Reference proteome</keyword>